<keyword evidence="7 9" id="KW-0704">Schiff base</keyword>
<dbReference type="EC" id="4.1.1.11" evidence="9"/>
<gene>
    <name evidence="9" type="primary">panD</name>
    <name evidence="14" type="ORF">COX46_03140</name>
</gene>
<dbReference type="EMBL" id="PCRF01000152">
    <property type="protein sequence ID" value="PIP16293.1"/>
    <property type="molecule type" value="Genomic_DNA"/>
</dbReference>
<keyword evidence="5 9" id="KW-0865">Zymogen</keyword>
<comment type="caution">
    <text evidence="14">The sequence shown here is derived from an EMBL/GenBank/DDBJ whole genome shotgun (WGS) entry which is preliminary data.</text>
</comment>
<evidence type="ECO:0000313" key="15">
    <source>
        <dbReference type="Proteomes" id="UP000230392"/>
    </source>
</evidence>
<evidence type="ECO:0000256" key="5">
    <source>
        <dbReference type="ARBA" id="ARBA00023145"/>
    </source>
</evidence>
<keyword evidence="8 9" id="KW-0670">Pyruvate</keyword>
<keyword evidence="6 9" id="KW-0456">Lyase</keyword>
<reference evidence="14 15" key="1">
    <citation type="submission" date="2017-09" db="EMBL/GenBank/DDBJ databases">
        <title>Depth-based differentiation of microbial function through sediment-hosted aquifers and enrichment of novel symbionts in the deep terrestrial subsurface.</title>
        <authorList>
            <person name="Probst A.J."/>
            <person name="Ladd B."/>
            <person name="Jarett J.K."/>
            <person name="Geller-Mcgrath D.E."/>
            <person name="Sieber C.M."/>
            <person name="Emerson J.B."/>
            <person name="Anantharaman K."/>
            <person name="Thomas B.C."/>
            <person name="Malmstrom R."/>
            <person name="Stieglmeier M."/>
            <person name="Klingl A."/>
            <person name="Woyke T."/>
            <person name="Ryan C.M."/>
            <person name="Banfield J.F."/>
        </authorList>
    </citation>
    <scope>NUCLEOTIDE SEQUENCE [LARGE SCALE GENOMIC DNA]</scope>
    <source>
        <strain evidence="14">CG23_combo_of_CG06-09_8_20_14_all_48_7</strain>
    </source>
</reference>
<feature type="chain" id="PRO_5014005998" description="Aspartate 1-decarboxylase alpha chain" evidence="9 13">
    <location>
        <begin position="25"/>
        <end position="135"/>
    </location>
</feature>
<keyword evidence="4 9" id="KW-0068">Autocatalytic cleavage</keyword>
<comment type="cofactor">
    <cofactor evidence="9 10">
        <name>pyruvate</name>
        <dbReference type="ChEBI" id="CHEBI:15361"/>
    </cofactor>
    <text evidence="9 10">Binds 1 pyruvoyl group covalently per subunit.</text>
</comment>
<keyword evidence="2 9" id="KW-0566">Pantothenate biosynthesis</keyword>
<dbReference type="GO" id="GO:0004068">
    <property type="term" value="F:aspartate 1-decarboxylase activity"/>
    <property type="evidence" value="ECO:0007669"/>
    <property type="project" value="UniProtKB-UniRule"/>
</dbReference>
<dbReference type="Pfam" id="PF02261">
    <property type="entry name" value="Asp_decarbox"/>
    <property type="match status" value="1"/>
</dbReference>
<evidence type="ECO:0000256" key="8">
    <source>
        <dbReference type="ARBA" id="ARBA00023317"/>
    </source>
</evidence>
<dbReference type="HAMAP" id="MF_00446">
    <property type="entry name" value="PanD"/>
    <property type="match status" value="1"/>
</dbReference>
<evidence type="ECO:0000256" key="6">
    <source>
        <dbReference type="ARBA" id="ARBA00023239"/>
    </source>
</evidence>
<evidence type="ECO:0000256" key="7">
    <source>
        <dbReference type="ARBA" id="ARBA00023270"/>
    </source>
</evidence>
<comment type="subunit">
    <text evidence="9">Heterooctamer of four alpha and four beta subunits.</text>
</comment>
<feature type="active site" description="Schiff-base intermediate with substrate; via pyruvic acid" evidence="9 10">
    <location>
        <position position="25"/>
    </location>
</feature>
<evidence type="ECO:0000256" key="3">
    <source>
        <dbReference type="ARBA" id="ARBA00022793"/>
    </source>
</evidence>
<feature type="binding site" evidence="9 11">
    <location>
        <position position="57"/>
    </location>
    <ligand>
        <name>substrate</name>
    </ligand>
</feature>
<comment type="similarity">
    <text evidence="9">Belongs to the PanD family.</text>
</comment>
<accession>A0A2G9YC34</accession>
<name>A0A2G9YC34_9BACT</name>
<dbReference type="SUPFAM" id="SSF50692">
    <property type="entry name" value="ADC-like"/>
    <property type="match status" value="1"/>
</dbReference>
<organism evidence="14 15">
    <name type="scientific">bacterium (Candidatus Ratteibacteria) CG23_combo_of_CG06-09_8_20_14_all_48_7</name>
    <dbReference type="NCBI Taxonomy" id="2014292"/>
    <lineage>
        <taxon>Bacteria</taxon>
        <taxon>Candidatus Ratteibacteria</taxon>
    </lineage>
</organism>
<feature type="active site" description="Proton donor" evidence="9 10">
    <location>
        <position position="58"/>
    </location>
</feature>
<feature type="modified residue" description="Pyruvic acid (Ser)" evidence="9 12">
    <location>
        <position position="25"/>
    </location>
</feature>
<dbReference type="GO" id="GO:0015940">
    <property type="term" value="P:pantothenate biosynthetic process"/>
    <property type="evidence" value="ECO:0007669"/>
    <property type="project" value="UniProtKB-UniRule"/>
</dbReference>
<proteinExistence type="inferred from homology"/>
<keyword evidence="1 9" id="KW-0963">Cytoplasm</keyword>
<evidence type="ECO:0000256" key="2">
    <source>
        <dbReference type="ARBA" id="ARBA00022655"/>
    </source>
</evidence>
<dbReference type="CDD" id="cd06919">
    <property type="entry name" value="Asp_decarbox"/>
    <property type="match status" value="1"/>
</dbReference>
<dbReference type="AlphaFoldDB" id="A0A2G9YC34"/>
<evidence type="ECO:0000256" key="9">
    <source>
        <dbReference type="HAMAP-Rule" id="MF_00446"/>
    </source>
</evidence>
<protein>
    <recommendedName>
        <fullName evidence="9">Aspartate 1-decarboxylase</fullName>
        <ecNumber evidence="9">4.1.1.11</ecNumber>
    </recommendedName>
    <alternativeName>
        <fullName evidence="9">Aspartate alpha-decarboxylase</fullName>
    </alternativeName>
    <component>
        <recommendedName>
            <fullName evidence="9">Aspartate 1-decarboxylase beta chain</fullName>
        </recommendedName>
    </component>
    <component>
        <recommendedName>
            <fullName evidence="9">Aspartate 1-decarboxylase alpha chain</fullName>
        </recommendedName>
    </component>
</protein>
<dbReference type="InterPro" id="IPR003190">
    <property type="entry name" value="Asp_decarbox"/>
</dbReference>
<dbReference type="UniPathway" id="UPA00028">
    <property type="reaction ID" value="UER00002"/>
</dbReference>
<keyword evidence="3 9" id="KW-0210">Decarboxylase</keyword>
<evidence type="ECO:0000256" key="12">
    <source>
        <dbReference type="PIRSR" id="PIRSR006246-3"/>
    </source>
</evidence>
<feature type="chain" id="PRO_5014005997" description="Aspartate 1-decarboxylase beta chain" evidence="9 13">
    <location>
        <begin position="1"/>
        <end position="24"/>
    </location>
</feature>
<comment type="pathway">
    <text evidence="9">Cofactor biosynthesis; (R)-pantothenate biosynthesis; beta-alanine from L-aspartate: step 1/1.</text>
</comment>
<dbReference type="InterPro" id="IPR009010">
    <property type="entry name" value="Asp_de-COase-like_dom_sf"/>
</dbReference>
<evidence type="ECO:0000256" key="1">
    <source>
        <dbReference type="ARBA" id="ARBA00022490"/>
    </source>
</evidence>
<sequence length="135" mass="15082">MLRAFCKSKIQGLTVTRTDLNYPGSVTIDSVLAGKADILPNEMVQVLNLANGVRIETYYISGEPDKGEVCLNGAAARWFQTGDRIIVLSTAFYSEEEITNFKPKVIITDEKNRFVKSPSIPLCKRGRKGDSLRRR</sequence>
<comment type="catalytic activity">
    <reaction evidence="9">
        <text>L-aspartate + H(+) = beta-alanine + CO2</text>
        <dbReference type="Rhea" id="RHEA:19497"/>
        <dbReference type="ChEBI" id="CHEBI:15378"/>
        <dbReference type="ChEBI" id="CHEBI:16526"/>
        <dbReference type="ChEBI" id="CHEBI:29991"/>
        <dbReference type="ChEBI" id="CHEBI:57966"/>
        <dbReference type="EC" id="4.1.1.11"/>
    </reaction>
</comment>
<comment type="subcellular location">
    <subcellularLocation>
        <location evidence="9">Cytoplasm</location>
    </subcellularLocation>
</comment>
<evidence type="ECO:0000256" key="4">
    <source>
        <dbReference type="ARBA" id="ARBA00022813"/>
    </source>
</evidence>
<dbReference type="Gene3D" id="2.40.40.20">
    <property type="match status" value="1"/>
</dbReference>
<evidence type="ECO:0000256" key="10">
    <source>
        <dbReference type="PIRSR" id="PIRSR006246-1"/>
    </source>
</evidence>
<dbReference type="PANTHER" id="PTHR21012:SF0">
    <property type="entry name" value="ASPARTATE 1-DECARBOXYLASE"/>
    <property type="match status" value="1"/>
</dbReference>
<dbReference type="GO" id="GO:0006523">
    <property type="term" value="P:alanine biosynthetic process"/>
    <property type="evidence" value="ECO:0007669"/>
    <property type="project" value="InterPro"/>
</dbReference>
<feature type="binding site" evidence="9 11">
    <location>
        <begin position="73"/>
        <end position="75"/>
    </location>
    <ligand>
        <name>substrate</name>
    </ligand>
</feature>
<evidence type="ECO:0000256" key="11">
    <source>
        <dbReference type="PIRSR" id="PIRSR006246-2"/>
    </source>
</evidence>
<dbReference type="PIRSF" id="PIRSF006246">
    <property type="entry name" value="Asp_decarbox"/>
    <property type="match status" value="1"/>
</dbReference>
<dbReference type="NCBIfam" id="TIGR00223">
    <property type="entry name" value="panD"/>
    <property type="match status" value="1"/>
</dbReference>
<comment type="PTM">
    <text evidence="9 12">Is synthesized initially as an inactive proenzyme, which is activated by self-cleavage at a specific serine bond to produce a beta-subunit with a hydroxyl group at its C-terminus and an alpha-subunit with a pyruvoyl group at its N-terminus.</text>
</comment>
<dbReference type="GO" id="GO:0005829">
    <property type="term" value="C:cytosol"/>
    <property type="evidence" value="ECO:0007669"/>
    <property type="project" value="TreeGrafter"/>
</dbReference>
<dbReference type="PANTHER" id="PTHR21012">
    <property type="entry name" value="ASPARTATE 1-DECARBOXYLASE"/>
    <property type="match status" value="1"/>
</dbReference>
<comment type="function">
    <text evidence="9">Catalyzes the pyruvoyl-dependent decarboxylation of aspartate to produce beta-alanine.</text>
</comment>
<dbReference type="Proteomes" id="UP000230392">
    <property type="component" value="Unassembled WGS sequence"/>
</dbReference>
<evidence type="ECO:0000313" key="14">
    <source>
        <dbReference type="EMBL" id="PIP16293.1"/>
    </source>
</evidence>
<evidence type="ECO:0000256" key="13">
    <source>
        <dbReference type="PIRSR" id="PIRSR006246-5"/>
    </source>
</evidence>